<protein>
    <recommendedName>
        <fullName evidence="11">Abscisic acid 8'-hydroxylase 3-like</fullName>
    </recommendedName>
</protein>
<evidence type="ECO:0000256" key="7">
    <source>
        <dbReference type="RuleBase" id="RU000461"/>
    </source>
</evidence>
<keyword evidence="7" id="KW-0503">Monooxygenase</keyword>
<dbReference type="EMBL" id="JARKNE010000012">
    <property type="protein sequence ID" value="KAK5775085.1"/>
    <property type="molecule type" value="Genomic_DNA"/>
</dbReference>
<evidence type="ECO:0000256" key="4">
    <source>
        <dbReference type="ARBA" id="ARBA00022723"/>
    </source>
</evidence>
<keyword evidence="3 8" id="KW-0812">Transmembrane</keyword>
<evidence type="ECO:0000256" key="1">
    <source>
        <dbReference type="ARBA" id="ARBA00004167"/>
    </source>
</evidence>
<comment type="subcellular location">
    <subcellularLocation>
        <location evidence="1">Membrane</location>
        <topology evidence="1">Single-pass membrane protein</topology>
    </subcellularLocation>
</comment>
<accession>A0ABR0MNY7</accession>
<evidence type="ECO:0000256" key="2">
    <source>
        <dbReference type="ARBA" id="ARBA00010617"/>
    </source>
</evidence>
<dbReference type="PRINTS" id="PR00385">
    <property type="entry name" value="P450"/>
</dbReference>
<keyword evidence="10" id="KW-1185">Reference proteome</keyword>
<dbReference type="InterPro" id="IPR001128">
    <property type="entry name" value="Cyt_P450"/>
</dbReference>
<dbReference type="SUPFAM" id="SSF48264">
    <property type="entry name" value="Cytochrome P450"/>
    <property type="match status" value="1"/>
</dbReference>
<organism evidence="9 10">
    <name type="scientific">Gossypium arboreum</name>
    <name type="common">Tree cotton</name>
    <name type="synonym">Gossypium nanking</name>
    <dbReference type="NCBI Taxonomy" id="29729"/>
    <lineage>
        <taxon>Eukaryota</taxon>
        <taxon>Viridiplantae</taxon>
        <taxon>Streptophyta</taxon>
        <taxon>Embryophyta</taxon>
        <taxon>Tracheophyta</taxon>
        <taxon>Spermatophyta</taxon>
        <taxon>Magnoliopsida</taxon>
        <taxon>eudicotyledons</taxon>
        <taxon>Gunneridae</taxon>
        <taxon>Pentapetalae</taxon>
        <taxon>rosids</taxon>
        <taxon>malvids</taxon>
        <taxon>Malvales</taxon>
        <taxon>Malvaceae</taxon>
        <taxon>Malvoideae</taxon>
        <taxon>Gossypium</taxon>
    </lineage>
</organism>
<gene>
    <name evidence="9" type="ORF">PVK06_042952</name>
</gene>
<evidence type="ECO:0000256" key="6">
    <source>
        <dbReference type="ARBA" id="ARBA00023004"/>
    </source>
</evidence>
<dbReference type="InterPro" id="IPR002401">
    <property type="entry name" value="Cyt_P450_E_grp-I"/>
</dbReference>
<sequence>MLNLSVEGLTLVVQNHYGILIVAVLSITITSLLLKAWGSTVDITDEDGIPGRLGLPFFGETFSFFSASYSTKGCYDFVKQRRKQYGKWFKTRILGKTHVFVPSVEGAKTILANDFVHFNKSYVKSMADATGAMSVFSVPHKIHTRIRRLLSDPFSMSSLSKFAVKFDKMVCERLDKLEKSGKSFRVIDFSLKITFDAIVSMLMSVTENPLLEQIEKDCTDVSNSMLSIPLMIPGTRYYKGMKGRGKLNETFGNMIARRRIGEEYFDDFLQTVVDRDSYPEDEKLDDQEIIDNLITLILAGQTTTASAMMWCVKFLSENKDVLDRLREEQLSIVRNKAEGASLTLEDLTEKSYGFKVVKETLRMANVLIWLPRVAMDDCIIDGKSPLFKTTTSILEFKSVKKGWLVNVDATCIHYDPNVYKDPTRFNPSRFDDFQKPYSFLPFGAGPRTCLGINMAKVAMLVFVHRLTSGYKWTLDDPDSSLERKEHIPRLRSGCPITLKALNKGK</sequence>
<proteinExistence type="inferred from homology"/>
<evidence type="ECO:0000256" key="5">
    <source>
        <dbReference type="ARBA" id="ARBA00022989"/>
    </source>
</evidence>
<dbReference type="PANTHER" id="PTHR24286:SF235">
    <property type="entry name" value="CYTOCHROME P450"/>
    <property type="match status" value="1"/>
</dbReference>
<dbReference type="Proteomes" id="UP001358586">
    <property type="component" value="Chromosome 12"/>
</dbReference>
<keyword evidence="7" id="KW-0349">Heme</keyword>
<evidence type="ECO:0000313" key="10">
    <source>
        <dbReference type="Proteomes" id="UP001358586"/>
    </source>
</evidence>
<dbReference type="PRINTS" id="PR00463">
    <property type="entry name" value="EP450I"/>
</dbReference>
<evidence type="ECO:0008006" key="11">
    <source>
        <dbReference type="Google" id="ProtNLM"/>
    </source>
</evidence>
<keyword evidence="5 8" id="KW-1133">Transmembrane helix</keyword>
<dbReference type="Pfam" id="PF00067">
    <property type="entry name" value="p450"/>
    <property type="match status" value="1"/>
</dbReference>
<evidence type="ECO:0000313" key="9">
    <source>
        <dbReference type="EMBL" id="KAK5775085.1"/>
    </source>
</evidence>
<keyword evidence="4 7" id="KW-0479">Metal-binding</keyword>
<dbReference type="InterPro" id="IPR017972">
    <property type="entry name" value="Cyt_P450_CS"/>
</dbReference>
<evidence type="ECO:0000256" key="8">
    <source>
        <dbReference type="SAM" id="Phobius"/>
    </source>
</evidence>
<keyword evidence="6 7" id="KW-0408">Iron</keyword>
<comment type="caution">
    <text evidence="9">The sequence shown here is derived from an EMBL/GenBank/DDBJ whole genome shotgun (WGS) entry which is preliminary data.</text>
</comment>
<reference evidence="9 10" key="1">
    <citation type="submission" date="2023-03" db="EMBL/GenBank/DDBJ databases">
        <title>WGS of Gossypium arboreum.</title>
        <authorList>
            <person name="Yu D."/>
        </authorList>
    </citation>
    <scope>NUCLEOTIDE SEQUENCE [LARGE SCALE GENOMIC DNA]</scope>
    <source>
        <tissue evidence="9">Leaf</tissue>
    </source>
</reference>
<dbReference type="InterPro" id="IPR036396">
    <property type="entry name" value="Cyt_P450_sf"/>
</dbReference>
<evidence type="ECO:0000256" key="3">
    <source>
        <dbReference type="ARBA" id="ARBA00022692"/>
    </source>
</evidence>
<dbReference type="PROSITE" id="PS00086">
    <property type="entry name" value="CYTOCHROME_P450"/>
    <property type="match status" value="1"/>
</dbReference>
<dbReference type="Gene3D" id="1.10.630.10">
    <property type="entry name" value="Cytochrome P450"/>
    <property type="match status" value="1"/>
</dbReference>
<keyword evidence="7" id="KW-0560">Oxidoreductase</keyword>
<keyword evidence="8" id="KW-0472">Membrane</keyword>
<comment type="similarity">
    <text evidence="2 7">Belongs to the cytochrome P450 family.</text>
</comment>
<dbReference type="PANTHER" id="PTHR24286">
    <property type="entry name" value="CYTOCHROME P450 26"/>
    <property type="match status" value="1"/>
</dbReference>
<name>A0ABR0MNY7_GOSAR</name>
<feature type="transmembrane region" description="Helical" evidence="8">
    <location>
        <begin position="16"/>
        <end position="34"/>
    </location>
</feature>